<proteinExistence type="predicted"/>
<evidence type="ECO:0000256" key="1">
    <source>
        <dbReference type="SAM" id="MobiDB-lite"/>
    </source>
</evidence>
<accession>Q8GE96</accession>
<sequence length="108" mass="11344">MVLEGAPRQGAAIGDGFDVPFGDVGPGGVDLERIQPAPPQLRRQVHPGHPERRPELDDDPGVAPAHQVGVQVALPRGRPDLFGFPGRAGLTIRFGQGQGTELVGSPCR</sequence>
<protein>
    <submittedName>
        <fullName evidence="2">Uncharacterized protein</fullName>
    </submittedName>
</protein>
<dbReference type="AlphaFoldDB" id="Q8GE96"/>
<feature type="region of interest" description="Disordered" evidence="1">
    <location>
        <begin position="1"/>
        <end position="64"/>
    </location>
</feature>
<dbReference type="EMBL" id="AY130970">
    <property type="protein sequence ID" value="AAN05770.1"/>
    <property type="molecule type" value="Genomic_DNA"/>
</dbReference>
<feature type="compositionally biased region" description="Low complexity" evidence="1">
    <location>
        <begin position="14"/>
        <end position="23"/>
    </location>
</feature>
<evidence type="ECO:0000313" key="2">
    <source>
        <dbReference type="EMBL" id="AAN05770.1"/>
    </source>
</evidence>
<reference evidence="2" key="1">
    <citation type="journal article" date="2003" name="Vet. Microbiol.">
        <title>Characterization of genetic differences between Mycobacterium avium subsp. avium strains of diverse virulence with a focus on the glycopeptidolipid biosynthesis cluster.</title>
        <authorList>
            <person name="Krzywinska E."/>
            <person name="Schorey J.S."/>
        </authorList>
    </citation>
    <scope>NUCLEOTIDE SEQUENCE</scope>
    <source>
        <strain evidence="2">A5</strain>
    </source>
</reference>
<name>Q8GE96_MYCAV</name>
<organism evidence="2">
    <name type="scientific">Mycobacterium avium</name>
    <dbReference type="NCBI Taxonomy" id="1764"/>
    <lineage>
        <taxon>Bacteria</taxon>
        <taxon>Bacillati</taxon>
        <taxon>Actinomycetota</taxon>
        <taxon>Actinomycetes</taxon>
        <taxon>Mycobacteriales</taxon>
        <taxon>Mycobacteriaceae</taxon>
        <taxon>Mycobacterium</taxon>
        <taxon>Mycobacterium avium complex (MAC)</taxon>
    </lineage>
</organism>